<name>A0A915DKV7_9BILA</name>
<feature type="domain" description="Piwi" evidence="2">
    <location>
        <begin position="747"/>
        <end position="901"/>
    </location>
</feature>
<dbReference type="Gene3D" id="3.30.420.10">
    <property type="entry name" value="Ribonuclease H-like superfamily/Ribonuclease H"/>
    <property type="match status" value="1"/>
</dbReference>
<dbReference type="WBParaSite" id="jg21062">
    <property type="protein sequence ID" value="jg21062"/>
    <property type="gene ID" value="jg21062"/>
</dbReference>
<protein>
    <recommendedName>
        <fullName evidence="2">Piwi domain-containing protein</fullName>
    </recommendedName>
</protein>
<dbReference type="InterPro" id="IPR003165">
    <property type="entry name" value="Piwi"/>
</dbReference>
<evidence type="ECO:0000256" key="1">
    <source>
        <dbReference type="SAM" id="MobiDB-lite"/>
    </source>
</evidence>
<accession>A0A915DKV7</accession>
<feature type="compositionally biased region" description="Polar residues" evidence="1">
    <location>
        <begin position="8"/>
        <end position="27"/>
    </location>
</feature>
<dbReference type="PROSITE" id="PS50822">
    <property type="entry name" value="PIWI"/>
    <property type="match status" value="1"/>
</dbReference>
<reference evidence="4" key="1">
    <citation type="submission" date="2022-11" db="UniProtKB">
        <authorList>
            <consortium name="WormBaseParasite"/>
        </authorList>
    </citation>
    <scope>IDENTIFICATION</scope>
</reference>
<evidence type="ECO:0000313" key="4">
    <source>
        <dbReference type="WBParaSite" id="jg21062"/>
    </source>
</evidence>
<feature type="compositionally biased region" description="Low complexity" evidence="1">
    <location>
        <begin position="28"/>
        <end position="40"/>
    </location>
</feature>
<dbReference type="SUPFAM" id="SSF101690">
    <property type="entry name" value="PAZ domain"/>
    <property type="match status" value="1"/>
</dbReference>
<organism evidence="3 4">
    <name type="scientific">Ditylenchus dipsaci</name>
    <dbReference type="NCBI Taxonomy" id="166011"/>
    <lineage>
        <taxon>Eukaryota</taxon>
        <taxon>Metazoa</taxon>
        <taxon>Ecdysozoa</taxon>
        <taxon>Nematoda</taxon>
        <taxon>Chromadorea</taxon>
        <taxon>Rhabditida</taxon>
        <taxon>Tylenchina</taxon>
        <taxon>Tylenchomorpha</taxon>
        <taxon>Sphaerularioidea</taxon>
        <taxon>Anguinidae</taxon>
        <taxon>Anguininae</taxon>
        <taxon>Ditylenchus</taxon>
    </lineage>
</organism>
<evidence type="ECO:0000259" key="2">
    <source>
        <dbReference type="PROSITE" id="PS50822"/>
    </source>
</evidence>
<feature type="region of interest" description="Disordered" evidence="1">
    <location>
        <begin position="1"/>
        <end position="92"/>
    </location>
</feature>
<dbReference type="AlphaFoldDB" id="A0A915DKV7"/>
<dbReference type="Pfam" id="PF02171">
    <property type="entry name" value="Piwi"/>
    <property type="match status" value="1"/>
</dbReference>
<dbReference type="PANTHER" id="PTHR22891">
    <property type="entry name" value="EUKARYOTIC TRANSLATION INITIATION FACTOR 2C"/>
    <property type="match status" value="1"/>
</dbReference>
<sequence length="942" mass="105920">MSRGNVRFPSNQSNNQRFQAPTGQRPANSNYQSGSQQQYGTRPATTTNNYQQQPNRAGAPNNFNGPRNPQQGYAGNGQVRKPNPEPPTSVRKENGVCSLFLIKTTPGSKAYRYDVDILNTLRQKSLTKACDDGQRALNRKLCYDILVTAHFKTGGFGMAEGGEVVYDNRCTIYTSTPLNMSKSSVNVENSEVPDFVKRYCKDASFVVTILPNATNQVLDLNDLSQYTTKKSLVEEDRSLRTFLEMATSQHPVNSNAYTPHGSGKLFETSAQNNEQVGNGMVLRSGLVKGVRVVQNGGTPSAALVIDSKVCPFFEVGNLLNTVTAMCGNRLPGAKDLSARCLKSLQDVRVEVRYAPHRSFGIGRFSDKPMNEMLTVFQGQKVGMDKFFELKYKIKLRHPELPGVIPNTPRPKDNTLEVFPIEELLVMPGQVVPLEKMSKQLSDKLLKSNSVLPHDRLNKIMRHAESIALFDETNAVLHAFGIQVLRQSNEVVIGVRPCPRLRFANNRLVNANPERSEWARDAMSQSYIDASEVRNWIVLCSQEQERLVKAFIEKLIKLAQRKTMRYSQPIIRTFENNQWQNVFENCVNKNIQFVMLIDSKEIDSHGVLKFLEARYKVLTQQVTLEKVYDVVNNNKNQILENIVNKTNCKNFGLNYVPVMEQCGQPFDLDRGEVLVIGYDVAHPGSVSTAERRLLRANGVMADSLDPSVVGICANMAKHPTVLLATTFTKKRTKWILEQLEKNRPGKGKPKQIFVLRDGLSEGQLKMALHDELIAIKQGCLDYSPGYSPQFLFVIGTKRHFKKFFAVRNGRVENLAPGSVISEKMVREDCPEFFMQSHYPLKGVGKAVEYSVPVNEMDMSMDQLQAFLNALCYDHQIVNSAISLPEPIYQADELAKRGHNNFLVMKKSDPSNIPRFPTRVVDFRALTEMLSYKNSLLSSTRFSA</sequence>
<proteinExistence type="predicted"/>
<dbReference type="Gene3D" id="3.40.50.2300">
    <property type="match status" value="1"/>
</dbReference>
<dbReference type="SUPFAM" id="SSF53098">
    <property type="entry name" value="Ribonuclease H-like"/>
    <property type="match status" value="1"/>
</dbReference>
<dbReference type="Proteomes" id="UP000887574">
    <property type="component" value="Unplaced"/>
</dbReference>
<dbReference type="GO" id="GO:0003676">
    <property type="term" value="F:nucleic acid binding"/>
    <property type="evidence" value="ECO:0007669"/>
    <property type="project" value="InterPro"/>
</dbReference>
<dbReference type="SMART" id="SM00950">
    <property type="entry name" value="Piwi"/>
    <property type="match status" value="1"/>
</dbReference>
<dbReference type="InterPro" id="IPR036085">
    <property type="entry name" value="PAZ_dom_sf"/>
</dbReference>
<evidence type="ECO:0000313" key="3">
    <source>
        <dbReference type="Proteomes" id="UP000887574"/>
    </source>
</evidence>
<keyword evidence="3" id="KW-1185">Reference proteome</keyword>
<dbReference type="InterPro" id="IPR012337">
    <property type="entry name" value="RNaseH-like_sf"/>
</dbReference>
<dbReference type="InterPro" id="IPR036397">
    <property type="entry name" value="RNaseH_sf"/>
</dbReference>
<dbReference type="Gene3D" id="2.170.260.10">
    <property type="entry name" value="paz domain"/>
    <property type="match status" value="1"/>
</dbReference>
<feature type="compositionally biased region" description="Polar residues" evidence="1">
    <location>
        <begin position="43"/>
        <end position="73"/>
    </location>
</feature>